<accession>A0A8H4RRH7</accession>
<dbReference type="InterPro" id="IPR020846">
    <property type="entry name" value="MFS_dom"/>
</dbReference>
<dbReference type="PANTHER" id="PTHR23501:SF156">
    <property type="entry name" value="TRANSPORTER, PUTATIVE-RELATED"/>
    <property type="match status" value="1"/>
</dbReference>
<feature type="transmembrane region" description="Helical" evidence="6">
    <location>
        <begin position="340"/>
        <end position="360"/>
    </location>
</feature>
<gene>
    <name evidence="8" type="ORF">G7Y89_g4100</name>
</gene>
<dbReference type="PRINTS" id="PR01035">
    <property type="entry name" value="TCRTETA"/>
</dbReference>
<dbReference type="GO" id="GO:0022857">
    <property type="term" value="F:transmembrane transporter activity"/>
    <property type="evidence" value="ECO:0007669"/>
    <property type="project" value="InterPro"/>
</dbReference>
<organism evidence="8 9">
    <name type="scientific">Cudoniella acicularis</name>
    <dbReference type="NCBI Taxonomy" id="354080"/>
    <lineage>
        <taxon>Eukaryota</taxon>
        <taxon>Fungi</taxon>
        <taxon>Dikarya</taxon>
        <taxon>Ascomycota</taxon>
        <taxon>Pezizomycotina</taxon>
        <taxon>Leotiomycetes</taxon>
        <taxon>Helotiales</taxon>
        <taxon>Tricladiaceae</taxon>
        <taxon>Cudoniella</taxon>
    </lineage>
</organism>
<evidence type="ECO:0000256" key="5">
    <source>
        <dbReference type="SAM" id="MobiDB-lite"/>
    </source>
</evidence>
<dbReference type="InterPro" id="IPR036259">
    <property type="entry name" value="MFS_trans_sf"/>
</dbReference>
<feature type="transmembrane region" description="Helical" evidence="6">
    <location>
        <begin position="111"/>
        <end position="136"/>
    </location>
</feature>
<evidence type="ECO:0000313" key="8">
    <source>
        <dbReference type="EMBL" id="KAF4634008.1"/>
    </source>
</evidence>
<feature type="transmembrane region" description="Helical" evidence="6">
    <location>
        <begin position="167"/>
        <end position="192"/>
    </location>
</feature>
<feature type="region of interest" description="Disordered" evidence="5">
    <location>
        <begin position="1"/>
        <end position="31"/>
    </location>
</feature>
<sequence>MADPVVEEKVELPSNSITAPTTNELPSSSNTAPMGKKSASFWLSFLALCFMVFIVSIDSTGLAVALPVIARQLSSTTLESFWANIAFTLAVVVVQPVYTSTSDVLGRKIPLYTAFVLFSVGSLVFALAPTMPIVILGRTIQGFGGSGLDVLNEIIVADITTMKERPFYLGLTGIPLAAGMLLGPILGALLAQYVSWRWIGYINLPLTFTGFLLVFFFLHLRPLEGTFLSKIQRLDLTGMGLFTIGCTTFVLPLSWAGSMYAWNSWRTLLPLILGILVLIVFVLYERKPENPVLPHRLFRSVTAVTTLFGAFIHGVVVYNLNTYLALSYQAILLQTPIKPAVTLLPMNVVSLVSIFLYPGAVQHFRKYLPSMWMAWVSLAVGTGLLYLIGPNSSAAVYTGLTTVLALGYGGLFTVISIPMQASVPNVDDTGLAVGLLVFVRLSGGLIGLALGSTIFSTVFGNSIASFGPLPSSLAVLKDSSEAVSFIPKIRELKSSLSPGDLSKILSIYSKSLHTI</sequence>
<dbReference type="InterPro" id="IPR011701">
    <property type="entry name" value="MFS"/>
</dbReference>
<dbReference type="Pfam" id="PF07690">
    <property type="entry name" value="MFS_1"/>
    <property type="match status" value="1"/>
</dbReference>
<dbReference type="GO" id="GO:0005886">
    <property type="term" value="C:plasma membrane"/>
    <property type="evidence" value="ECO:0007669"/>
    <property type="project" value="TreeGrafter"/>
</dbReference>
<feature type="transmembrane region" description="Helical" evidence="6">
    <location>
        <begin position="41"/>
        <end position="69"/>
    </location>
</feature>
<reference evidence="8 9" key="1">
    <citation type="submission" date="2020-03" db="EMBL/GenBank/DDBJ databases">
        <title>Draft Genome Sequence of Cudoniella acicularis.</title>
        <authorList>
            <person name="Buettner E."/>
            <person name="Kellner H."/>
        </authorList>
    </citation>
    <scope>NUCLEOTIDE SEQUENCE [LARGE SCALE GENOMIC DNA]</scope>
    <source>
        <strain evidence="8 9">DSM 108380</strain>
    </source>
</reference>
<dbReference type="EMBL" id="JAAMPI010000215">
    <property type="protein sequence ID" value="KAF4634008.1"/>
    <property type="molecule type" value="Genomic_DNA"/>
</dbReference>
<keyword evidence="3 6" id="KW-1133">Transmembrane helix</keyword>
<feature type="transmembrane region" description="Helical" evidence="6">
    <location>
        <begin position="297"/>
        <end position="320"/>
    </location>
</feature>
<protein>
    <recommendedName>
        <fullName evidence="7">Major facilitator superfamily (MFS) profile domain-containing protein</fullName>
    </recommendedName>
</protein>
<evidence type="ECO:0000313" key="9">
    <source>
        <dbReference type="Proteomes" id="UP000566819"/>
    </source>
</evidence>
<name>A0A8H4RRH7_9HELO</name>
<feature type="transmembrane region" description="Helical" evidence="6">
    <location>
        <begin position="395"/>
        <end position="417"/>
    </location>
</feature>
<feature type="compositionally biased region" description="Polar residues" evidence="5">
    <location>
        <begin position="13"/>
        <end position="31"/>
    </location>
</feature>
<evidence type="ECO:0000256" key="4">
    <source>
        <dbReference type="ARBA" id="ARBA00023136"/>
    </source>
</evidence>
<feature type="transmembrane region" description="Helical" evidence="6">
    <location>
        <begin position="239"/>
        <end position="262"/>
    </location>
</feature>
<dbReference type="Gene3D" id="1.20.1250.20">
    <property type="entry name" value="MFS general substrate transporter like domains"/>
    <property type="match status" value="2"/>
</dbReference>
<feature type="transmembrane region" description="Helical" evidence="6">
    <location>
        <begin position="81"/>
        <end position="99"/>
    </location>
</feature>
<keyword evidence="4 6" id="KW-0472">Membrane</keyword>
<comment type="caution">
    <text evidence="8">The sequence shown here is derived from an EMBL/GenBank/DDBJ whole genome shotgun (WGS) entry which is preliminary data.</text>
</comment>
<evidence type="ECO:0000259" key="7">
    <source>
        <dbReference type="PROSITE" id="PS50850"/>
    </source>
</evidence>
<feature type="transmembrane region" description="Helical" evidence="6">
    <location>
        <begin position="429"/>
        <end position="455"/>
    </location>
</feature>
<dbReference type="OrthoDB" id="4139357at2759"/>
<feature type="transmembrane region" description="Helical" evidence="6">
    <location>
        <begin position="198"/>
        <end position="218"/>
    </location>
</feature>
<keyword evidence="2 6" id="KW-0812">Transmembrane</keyword>
<dbReference type="InterPro" id="IPR001958">
    <property type="entry name" value="Tet-R_TetA/multi-R_MdtG-like"/>
</dbReference>
<evidence type="ECO:0000256" key="6">
    <source>
        <dbReference type="SAM" id="Phobius"/>
    </source>
</evidence>
<dbReference type="PROSITE" id="PS50850">
    <property type="entry name" value="MFS"/>
    <property type="match status" value="1"/>
</dbReference>
<dbReference type="AlphaFoldDB" id="A0A8H4RRH7"/>
<feature type="domain" description="Major facilitator superfamily (MFS) profile" evidence="7">
    <location>
        <begin position="44"/>
        <end position="490"/>
    </location>
</feature>
<dbReference type="Proteomes" id="UP000566819">
    <property type="component" value="Unassembled WGS sequence"/>
</dbReference>
<feature type="compositionally biased region" description="Basic and acidic residues" evidence="5">
    <location>
        <begin position="1"/>
        <end position="11"/>
    </location>
</feature>
<evidence type="ECO:0000256" key="3">
    <source>
        <dbReference type="ARBA" id="ARBA00022989"/>
    </source>
</evidence>
<feature type="transmembrane region" description="Helical" evidence="6">
    <location>
        <begin position="268"/>
        <end position="285"/>
    </location>
</feature>
<proteinExistence type="predicted"/>
<dbReference type="SUPFAM" id="SSF103473">
    <property type="entry name" value="MFS general substrate transporter"/>
    <property type="match status" value="1"/>
</dbReference>
<evidence type="ECO:0000256" key="2">
    <source>
        <dbReference type="ARBA" id="ARBA00022692"/>
    </source>
</evidence>
<dbReference type="PANTHER" id="PTHR23501">
    <property type="entry name" value="MAJOR FACILITATOR SUPERFAMILY"/>
    <property type="match status" value="1"/>
</dbReference>
<keyword evidence="9" id="KW-1185">Reference proteome</keyword>
<feature type="transmembrane region" description="Helical" evidence="6">
    <location>
        <begin position="372"/>
        <end position="389"/>
    </location>
</feature>
<comment type="subcellular location">
    <subcellularLocation>
        <location evidence="1">Membrane</location>
        <topology evidence="1">Multi-pass membrane protein</topology>
    </subcellularLocation>
</comment>
<evidence type="ECO:0000256" key="1">
    <source>
        <dbReference type="ARBA" id="ARBA00004141"/>
    </source>
</evidence>